<dbReference type="Gene3D" id="3.40.50.150">
    <property type="entry name" value="Vaccinia Virus protein VP39"/>
    <property type="match status" value="1"/>
</dbReference>
<keyword evidence="3" id="KW-1185">Reference proteome</keyword>
<feature type="domain" description="Methyltransferase" evidence="1">
    <location>
        <begin position="414"/>
        <end position="534"/>
    </location>
</feature>
<dbReference type="PANTHER" id="PTHR43591">
    <property type="entry name" value="METHYLTRANSFERASE"/>
    <property type="match status" value="1"/>
</dbReference>
<dbReference type="Pfam" id="PF13847">
    <property type="entry name" value="Methyltransf_31"/>
    <property type="match status" value="1"/>
</dbReference>
<dbReference type="NCBIfam" id="NF005379">
    <property type="entry name" value="PRK06922.1"/>
    <property type="match status" value="1"/>
</dbReference>
<evidence type="ECO:0000259" key="1">
    <source>
        <dbReference type="Pfam" id="PF13847"/>
    </source>
</evidence>
<reference evidence="2 3" key="1">
    <citation type="submission" date="2021-01" db="EMBL/GenBank/DDBJ databases">
        <title>Genomic Encyclopedia of Type Strains, Phase IV (KMG-IV): sequencing the most valuable type-strain genomes for metagenomic binning, comparative biology and taxonomic classification.</title>
        <authorList>
            <person name="Goeker M."/>
        </authorList>
    </citation>
    <scope>NUCLEOTIDE SEQUENCE [LARGE SCALE GENOMIC DNA]</scope>
    <source>
        <strain evidence="2 3">DSM 24834</strain>
    </source>
</reference>
<protein>
    <submittedName>
        <fullName evidence="2">Ubiquinone/menaquinone biosynthesis C-methylase UbiE</fullName>
    </submittedName>
</protein>
<dbReference type="RefSeq" id="WP_205176168.1">
    <property type="nucleotide sequence ID" value="NZ_JAFBDZ010000011.1"/>
</dbReference>
<dbReference type="SUPFAM" id="SSF53335">
    <property type="entry name" value="S-adenosyl-L-methionine-dependent methyltransferases"/>
    <property type="match status" value="1"/>
</dbReference>
<organism evidence="2 3">
    <name type="scientific">Rossellomorea pakistanensis</name>
    <dbReference type="NCBI Taxonomy" id="992288"/>
    <lineage>
        <taxon>Bacteria</taxon>
        <taxon>Bacillati</taxon>
        <taxon>Bacillota</taxon>
        <taxon>Bacilli</taxon>
        <taxon>Bacillales</taxon>
        <taxon>Bacillaceae</taxon>
        <taxon>Rossellomorea</taxon>
    </lineage>
</organism>
<keyword evidence="2" id="KW-0830">Ubiquinone</keyword>
<comment type="caution">
    <text evidence="2">The sequence shown here is derived from an EMBL/GenBank/DDBJ whole genome shotgun (WGS) entry which is preliminary data.</text>
</comment>
<dbReference type="Proteomes" id="UP001646157">
    <property type="component" value="Unassembled WGS sequence"/>
</dbReference>
<dbReference type="CDD" id="cd02440">
    <property type="entry name" value="AdoMet_MTases"/>
    <property type="match status" value="1"/>
</dbReference>
<proteinExistence type="predicted"/>
<evidence type="ECO:0000313" key="2">
    <source>
        <dbReference type="EMBL" id="MBM7588347.1"/>
    </source>
</evidence>
<accession>A0ABS2NKF1</accession>
<dbReference type="InterPro" id="IPR029063">
    <property type="entry name" value="SAM-dependent_MTases_sf"/>
</dbReference>
<dbReference type="InterPro" id="IPR025714">
    <property type="entry name" value="Methyltranfer_dom"/>
</dbReference>
<dbReference type="EMBL" id="JAFBDZ010000011">
    <property type="protein sequence ID" value="MBM7588347.1"/>
    <property type="molecule type" value="Genomic_DNA"/>
</dbReference>
<dbReference type="PANTHER" id="PTHR43591:SF24">
    <property type="entry name" value="2-METHOXY-6-POLYPRENYL-1,4-BENZOQUINOL METHYLASE, MITOCHONDRIAL"/>
    <property type="match status" value="1"/>
</dbReference>
<name>A0ABS2NKF1_9BACI</name>
<evidence type="ECO:0000313" key="3">
    <source>
        <dbReference type="Proteomes" id="UP001646157"/>
    </source>
</evidence>
<gene>
    <name evidence="2" type="ORF">JOC86_004945</name>
</gene>
<sequence length="672" mass="78381">MKSLDLIQNHISKVNDNWLKYLTEAEEIHQNLEYVHSIESVQTNHLLMYVKRTLESLSQFHGLKGTSKRLIEEVLKWSEVAKGGTIRQRDIWRKKGYNLIAHNEGSADIYIEEHLLTDEKNQTNEKMIIESLIRTHGLIGQYIRGESELIKSKPTKDLLLRMLGLSETRTILYTLNYCIINGVSENLWNHVNEKVEKAIDQLLEDNFTESLMTRVQKLRSKSGNALQEFEYYSKELEDLKELMDGRELWYVEPALHSFSLEDFLAVMTLTQKELRNKEIDHIIFEDMMKQIYYDYKNGKKVNVYRKRIIEKYFEDCRNGKAEENPRVKFVVSIDDRTKSAYPYFQFTGLGESLINFCIEAEKVDMMHNRAVVMLLDYFELRRDAYDRFHNEEIYLENMNSAADDKRVILDWLIGDNILDIGPGGGVMLNMIEEETGGKNVIGIDISENVIESLNKKKQAENKSWKVVKGDALNLSETFPPNSLDTIIFSSIIHELYSYIPFNGKRFNHDVIAEALKSAFSVLKPGGRMIIRDGIMTENKGLNRIIRFRNEEGIHFLKQYKNDFKGREIKFEVISSNTVKMPINDAMEALYTYTWGEESYVHEVNEQFGYFTPNEYKSYILNTLGDHVSIIEARNYLQEGYTNNLKDKLEFLDENGKNVPLPDSTFFIVIEKK</sequence>